<keyword evidence="1" id="KW-0812">Transmembrane</keyword>
<organism evidence="3 4">
    <name type="scientific">Chryseobacterium joostei</name>
    <dbReference type="NCBI Taxonomy" id="112234"/>
    <lineage>
        <taxon>Bacteria</taxon>
        <taxon>Pseudomonadati</taxon>
        <taxon>Bacteroidota</taxon>
        <taxon>Flavobacteriia</taxon>
        <taxon>Flavobacteriales</taxon>
        <taxon>Weeksellaceae</taxon>
        <taxon>Chryseobacterium group</taxon>
        <taxon>Chryseobacterium</taxon>
    </lineage>
</organism>
<feature type="transmembrane region" description="Helical" evidence="1">
    <location>
        <begin position="33"/>
        <end position="50"/>
    </location>
</feature>
<keyword evidence="1" id="KW-0472">Membrane</keyword>
<dbReference type="EMBL" id="CP033926">
    <property type="protein sequence ID" value="AZA99860.1"/>
    <property type="molecule type" value="Genomic_DNA"/>
</dbReference>
<evidence type="ECO:0000313" key="2">
    <source>
        <dbReference type="EMBL" id="AZA99860.1"/>
    </source>
</evidence>
<evidence type="ECO:0000256" key="1">
    <source>
        <dbReference type="SAM" id="Phobius"/>
    </source>
</evidence>
<sequence length="198" mass="23185">MVFFILVIFWACILSLILYKIKSGRIAKWARLFRIVTVVSAISVFTYWFIKKSAVAFVDNSVGLQVINKLPQTLDFYLINVNKIDKNISLEPKHIGKVRPEYYRVEYLKMDKSDEYWIVGYLGKKNLVYFSQHSVPNKNIDQIVEVQNYINQSMKLSDAAKKQVDAYNYENTKLGIWITLDFLLLFLNLALLLKKNKK</sequence>
<keyword evidence="5" id="KW-1185">Reference proteome</keyword>
<feature type="transmembrane region" description="Helical" evidence="1">
    <location>
        <begin position="6"/>
        <end position="21"/>
    </location>
</feature>
<evidence type="ECO:0000313" key="5">
    <source>
        <dbReference type="Proteomes" id="UP000279541"/>
    </source>
</evidence>
<gene>
    <name evidence="2" type="ORF">EG359_09605</name>
    <name evidence="3" type="ORF">SAMN05421768_102567</name>
</gene>
<evidence type="ECO:0000313" key="3">
    <source>
        <dbReference type="EMBL" id="SIS31788.1"/>
    </source>
</evidence>
<dbReference type="STRING" id="112234.SAMN05421768_102567"/>
<dbReference type="Proteomes" id="UP000279541">
    <property type="component" value="Chromosome"/>
</dbReference>
<name>A0A1N7I433_9FLAO</name>
<dbReference type="RefSeq" id="WP_084180334.1">
    <property type="nucleotide sequence ID" value="NZ_CAMIMN010000143.1"/>
</dbReference>
<accession>A0A1N7I433</accession>
<dbReference type="EMBL" id="FTNZ01000002">
    <property type="protein sequence ID" value="SIS31788.1"/>
    <property type="molecule type" value="Genomic_DNA"/>
</dbReference>
<dbReference type="KEGG" id="cjt:EG359_09605"/>
<dbReference type="OrthoDB" id="1274350at2"/>
<reference evidence="3 4" key="1">
    <citation type="submission" date="2017-01" db="EMBL/GenBank/DDBJ databases">
        <authorList>
            <person name="Mah S.A."/>
            <person name="Swanson W.J."/>
            <person name="Moy G.W."/>
            <person name="Vacquier V.D."/>
        </authorList>
    </citation>
    <scope>NUCLEOTIDE SEQUENCE [LARGE SCALE GENOMIC DNA]</scope>
    <source>
        <strain evidence="3 4">DSM 16927</strain>
    </source>
</reference>
<protein>
    <submittedName>
        <fullName evidence="3">Uncharacterized protein</fullName>
    </submittedName>
</protein>
<dbReference type="AlphaFoldDB" id="A0A1N7I433"/>
<proteinExistence type="predicted"/>
<feature type="transmembrane region" description="Helical" evidence="1">
    <location>
        <begin position="174"/>
        <end position="193"/>
    </location>
</feature>
<dbReference type="Proteomes" id="UP000186106">
    <property type="component" value="Unassembled WGS sequence"/>
</dbReference>
<keyword evidence="1" id="KW-1133">Transmembrane helix</keyword>
<reference evidence="2 5" key="2">
    <citation type="submission" date="2018-11" db="EMBL/GenBank/DDBJ databases">
        <title>Proposal to divide the Flavobacteriaceae and reorganize its genera based on Amino Acid Identity values calculated from whole genome sequences.</title>
        <authorList>
            <person name="Nicholson A.C."/>
            <person name="Gulvik C.A."/>
            <person name="Whitney A.M."/>
            <person name="Humrighouse B.W."/>
            <person name="Bell M."/>
            <person name="Holmes B."/>
            <person name="Steigerwalt A.G."/>
            <person name="Villarma A."/>
            <person name="Sheth M."/>
            <person name="Batra D."/>
            <person name="Pryor J."/>
            <person name="Bernardet J.-F."/>
            <person name="Hugo C."/>
            <person name="Kampfer P."/>
            <person name="Newman J."/>
            <person name="McQuiston J.R."/>
        </authorList>
    </citation>
    <scope>NUCLEOTIDE SEQUENCE [LARGE SCALE GENOMIC DNA]</scope>
    <source>
        <strain evidence="2 5">DSM 16927</strain>
    </source>
</reference>
<evidence type="ECO:0000313" key="4">
    <source>
        <dbReference type="Proteomes" id="UP000186106"/>
    </source>
</evidence>